<dbReference type="SMART" id="SM00256">
    <property type="entry name" value="FBOX"/>
    <property type="match status" value="1"/>
</dbReference>
<dbReference type="InterPro" id="IPR015915">
    <property type="entry name" value="Kelch-typ_b-propeller"/>
</dbReference>
<dbReference type="GeneID" id="112277307"/>
<dbReference type="PROSITE" id="PS50181">
    <property type="entry name" value="FBOX"/>
    <property type="match status" value="1"/>
</dbReference>
<dbReference type="PANTHER" id="PTHR46175">
    <property type="entry name" value="BACTERIOOPSIN TRANSCRIPTIONAL ACTIVATOR"/>
    <property type="match status" value="1"/>
</dbReference>
<dbReference type="Gene3D" id="1.20.1280.50">
    <property type="match status" value="1"/>
</dbReference>
<dbReference type="SUPFAM" id="SSF81383">
    <property type="entry name" value="F-box domain"/>
    <property type="match status" value="1"/>
</dbReference>
<dbReference type="EnsemblPlants" id="Pp3c25_6710V3.1">
    <property type="protein sequence ID" value="PAC:32980649.CDS.1"/>
    <property type="gene ID" value="Pp3c25_6710"/>
</dbReference>
<reference evidence="4" key="3">
    <citation type="submission" date="2020-12" db="UniProtKB">
        <authorList>
            <consortium name="EnsemblPlants"/>
        </authorList>
    </citation>
    <scope>IDENTIFICATION</scope>
</reference>
<dbReference type="FunFam" id="1.20.1280.50:FF:000141">
    <property type="entry name" value="F-box only protein 7"/>
    <property type="match status" value="1"/>
</dbReference>
<dbReference type="PANTHER" id="PTHR46175:SF4">
    <property type="entry name" value="BACTERIOOPSIN TRANSCRIPTIONAL ACTIVATOR"/>
    <property type="match status" value="1"/>
</dbReference>
<dbReference type="Gene3D" id="2.120.10.80">
    <property type="entry name" value="Kelch-type beta propeller"/>
    <property type="match status" value="2"/>
</dbReference>
<evidence type="ECO:0000259" key="2">
    <source>
        <dbReference type="PROSITE" id="PS50181"/>
    </source>
</evidence>
<reference evidence="3 5" key="2">
    <citation type="journal article" date="2018" name="Plant J.">
        <title>The Physcomitrella patens chromosome-scale assembly reveals moss genome structure and evolution.</title>
        <authorList>
            <person name="Lang D."/>
            <person name="Ullrich K.K."/>
            <person name="Murat F."/>
            <person name="Fuchs J."/>
            <person name="Jenkins J."/>
            <person name="Haas F.B."/>
            <person name="Piednoel M."/>
            <person name="Gundlach H."/>
            <person name="Van Bel M."/>
            <person name="Meyberg R."/>
            <person name="Vives C."/>
            <person name="Morata J."/>
            <person name="Symeonidi A."/>
            <person name="Hiss M."/>
            <person name="Muchero W."/>
            <person name="Kamisugi Y."/>
            <person name="Saleh O."/>
            <person name="Blanc G."/>
            <person name="Decker E.L."/>
            <person name="van Gessel N."/>
            <person name="Grimwood J."/>
            <person name="Hayes R.D."/>
            <person name="Graham S.W."/>
            <person name="Gunter L.E."/>
            <person name="McDaniel S.F."/>
            <person name="Hoernstein S.N.W."/>
            <person name="Larsson A."/>
            <person name="Li F.W."/>
            <person name="Perroud P.F."/>
            <person name="Phillips J."/>
            <person name="Ranjan P."/>
            <person name="Rokshar D.S."/>
            <person name="Rothfels C.J."/>
            <person name="Schneider L."/>
            <person name="Shu S."/>
            <person name="Stevenson D.W."/>
            <person name="Thummler F."/>
            <person name="Tillich M."/>
            <person name="Villarreal Aguilar J.C."/>
            <person name="Widiez T."/>
            <person name="Wong G.K."/>
            <person name="Wymore A."/>
            <person name="Zhang Y."/>
            <person name="Zimmer A.D."/>
            <person name="Quatrano R.S."/>
            <person name="Mayer K.F.X."/>
            <person name="Goodstein D."/>
            <person name="Casacuberta J.M."/>
            <person name="Vandepoele K."/>
            <person name="Reski R."/>
            <person name="Cuming A.C."/>
            <person name="Tuskan G.A."/>
            <person name="Maumus F."/>
            <person name="Salse J."/>
            <person name="Schmutz J."/>
            <person name="Rensing S.A."/>
        </authorList>
    </citation>
    <scope>NUCLEOTIDE SEQUENCE [LARGE SCALE GENOMIC DNA]</scope>
    <source>
        <strain evidence="4 5">cv. Gransden 2004</strain>
    </source>
</reference>
<proteinExistence type="predicted"/>
<evidence type="ECO:0000313" key="5">
    <source>
        <dbReference type="Proteomes" id="UP000006727"/>
    </source>
</evidence>
<dbReference type="RefSeq" id="XP_024365211.1">
    <property type="nucleotide sequence ID" value="XM_024509443.2"/>
</dbReference>
<feature type="domain" description="F-box" evidence="2">
    <location>
        <begin position="27"/>
        <end position="73"/>
    </location>
</feature>
<dbReference type="STRING" id="3218.A0A2K1IE35"/>
<dbReference type="SUPFAM" id="SSF117281">
    <property type="entry name" value="Kelch motif"/>
    <property type="match status" value="2"/>
</dbReference>
<reference evidence="3 5" key="1">
    <citation type="journal article" date="2008" name="Science">
        <title>The Physcomitrella genome reveals evolutionary insights into the conquest of land by plants.</title>
        <authorList>
            <person name="Rensing S."/>
            <person name="Lang D."/>
            <person name="Zimmer A."/>
            <person name="Terry A."/>
            <person name="Salamov A."/>
            <person name="Shapiro H."/>
            <person name="Nishiyama T."/>
            <person name="Perroud P.-F."/>
            <person name="Lindquist E."/>
            <person name="Kamisugi Y."/>
            <person name="Tanahashi T."/>
            <person name="Sakakibara K."/>
            <person name="Fujita T."/>
            <person name="Oishi K."/>
            <person name="Shin-I T."/>
            <person name="Kuroki Y."/>
            <person name="Toyoda A."/>
            <person name="Suzuki Y."/>
            <person name="Hashimoto A."/>
            <person name="Yamaguchi K."/>
            <person name="Sugano A."/>
            <person name="Kohara Y."/>
            <person name="Fujiyama A."/>
            <person name="Anterola A."/>
            <person name="Aoki S."/>
            <person name="Ashton N."/>
            <person name="Barbazuk W.B."/>
            <person name="Barker E."/>
            <person name="Bennetzen J."/>
            <person name="Bezanilla M."/>
            <person name="Blankenship R."/>
            <person name="Cho S.H."/>
            <person name="Dutcher S."/>
            <person name="Estelle M."/>
            <person name="Fawcett J.A."/>
            <person name="Gundlach H."/>
            <person name="Hanada K."/>
            <person name="Heyl A."/>
            <person name="Hicks K.A."/>
            <person name="Hugh J."/>
            <person name="Lohr M."/>
            <person name="Mayer K."/>
            <person name="Melkozernov A."/>
            <person name="Murata T."/>
            <person name="Nelson D."/>
            <person name="Pils B."/>
            <person name="Prigge M."/>
            <person name="Reiss B."/>
            <person name="Renner T."/>
            <person name="Rombauts S."/>
            <person name="Rushton P."/>
            <person name="Sanderfoot A."/>
            <person name="Schween G."/>
            <person name="Shiu S.-H."/>
            <person name="Stueber K."/>
            <person name="Theodoulou F.L."/>
            <person name="Tu H."/>
            <person name="Van de Peer Y."/>
            <person name="Verrier P.J."/>
            <person name="Waters E."/>
            <person name="Wood A."/>
            <person name="Yang L."/>
            <person name="Cove D."/>
            <person name="Cuming A."/>
            <person name="Hasebe M."/>
            <person name="Lucas S."/>
            <person name="Mishler D.B."/>
            <person name="Reski R."/>
            <person name="Grigoriev I."/>
            <person name="Quatrano R.S."/>
            <person name="Boore J.L."/>
        </authorList>
    </citation>
    <scope>NUCLEOTIDE SEQUENCE [LARGE SCALE GENOMIC DNA]</scope>
    <source>
        <strain evidence="4 5">cv. Gransden 2004</strain>
    </source>
</reference>
<evidence type="ECO:0000313" key="3">
    <source>
        <dbReference type="EMBL" id="PNR27532.1"/>
    </source>
</evidence>
<dbReference type="OMA" id="YRHRKND"/>
<organism evidence="3">
    <name type="scientific">Physcomitrium patens</name>
    <name type="common">Spreading-leaved earth moss</name>
    <name type="synonym">Physcomitrella patens</name>
    <dbReference type="NCBI Taxonomy" id="3218"/>
    <lineage>
        <taxon>Eukaryota</taxon>
        <taxon>Viridiplantae</taxon>
        <taxon>Streptophyta</taxon>
        <taxon>Embryophyta</taxon>
        <taxon>Bryophyta</taxon>
        <taxon>Bryophytina</taxon>
        <taxon>Bryopsida</taxon>
        <taxon>Funariidae</taxon>
        <taxon>Funariales</taxon>
        <taxon>Funariaceae</taxon>
        <taxon>Physcomitrium</taxon>
    </lineage>
</organism>
<evidence type="ECO:0000313" key="4">
    <source>
        <dbReference type="EnsemblPlants" id="PAC:32980649.CDS.1"/>
    </source>
</evidence>
<name>A0A2K1IE35_PHYPA</name>
<keyword evidence="1" id="KW-0880">Kelch repeat</keyword>
<dbReference type="Gramene" id="Pp3c25_6710V3.1">
    <property type="protein sequence ID" value="PAC:32980649.CDS.1"/>
    <property type="gene ID" value="Pp3c25_6710"/>
</dbReference>
<dbReference type="Pfam" id="PF24681">
    <property type="entry name" value="Kelch_KLHDC2_KLHL20_DRC7"/>
    <property type="match status" value="1"/>
</dbReference>
<dbReference type="AlphaFoldDB" id="A0A2K1IE35"/>
<dbReference type="Proteomes" id="UP000006727">
    <property type="component" value="Chromosome 25"/>
</dbReference>
<dbReference type="EMBL" id="ABEU02000025">
    <property type="protein sequence ID" value="PNR27532.1"/>
    <property type="molecule type" value="Genomic_DNA"/>
</dbReference>
<keyword evidence="5" id="KW-1185">Reference proteome</keyword>
<dbReference type="InterPro" id="IPR001810">
    <property type="entry name" value="F-box_dom"/>
</dbReference>
<dbReference type="Pfam" id="PF12937">
    <property type="entry name" value="F-box-like"/>
    <property type="match status" value="1"/>
</dbReference>
<dbReference type="InterPro" id="IPR036047">
    <property type="entry name" value="F-box-like_dom_sf"/>
</dbReference>
<accession>A0A2K1IE35</accession>
<gene>
    <name evidence="4" type="primary">LOC112277307</name>
    <name evidence="3" type="ORF">PHYPA_029684</name>
</gene>
<evidence type="ECO:0000256" key="1">
    <source>
        <dbReference type="ARBA" id="ARBA00022441"/>
    </source>
</evidence>
<dbReference type="KEGG" id="ppp:112277307"/>
<protein>
    <recommendedName>
        <fullName evidence="2">F-box domain-containing protein</fullName>
    </recommendedName>
</protein>
<sequence>MCLQRYDLNEVMKVVQEDNGHNPAPAGCGLASLSLDQLVAILQFLPVQSLIAFGLTCKRFREIADSDNLWAYICVREWGRRAVQTWPNHGKERGGWKMVYRQMLMLKAGSWRKVEQGDVGPAPRASHSLYTVADNLSVYGGGCQGGRHLDDTWVASLPTEISEGIVWHRINNGSPPGRFGQSCTVVNDSIVIFGGINDQGVRHCDTWINRGLGSGNLYESPAWELVDVVTSPPPRGAHAGCCGGDRRVVIFGGIGTEGNRFGDTWVLDLSESPPTWHDVITSASPPARSGHTMTWIGGRKMILFGGRGIRFEVLNDVWLLDMEGAYPQWVELRPRELQPLHDRPAPRAGHSATLIFGERILIFGGEDARRSRKGDAWVLDPKAGVQVGCGSSCMPSYPQKPFSEDKLAPRFWKKLKQLGQLPSRRSFHGACALGSGHSILVFGGMVDGELLPGAATGLGFDAEMHMLQLVPCCT</sequence>
<dbReference type="OrthoDB" id="10251809at2759"/>